<dbReference type="EMBL" id="KN847476">
    <property type="protein sequence ID" value="KIX07618.1"/>
    <property type="molecule type" value="Genomic_DNA"/>
</dbReference>
<evidence type="ECO:0000313" key="3">
    <source>
        <dbReference type="Proteomes" id="UP000053617"/>
    </source>
</evidence>
<feature type="region of interest" description="Disordered" evidence="1">
    <location>
        <begin position="52"/>
        <end position="99"/>
    </location>
</feature>
<protein>
    <submittedName>
        <fullName evidence="2">Uncharacterized protein</fullName>
    </submittedName>
</protein>
<keyword evidence="3" id="KW-1185">Reference proteome</keyword>
<feature type="compositionally biased region" description="Basic and acidic residues" evidence="1">
    <location>
        <begin position="66"/>
        <end position="99"/>
    </location>
</feature>
<dbReference type="Proteomes" id="UP000053617">
    <property type="component" value="Unassembled WGS sequence"/>
</dbReference>
<dbReference type="GeneID" id="25290342"/>
<sequence length="205" mass="22822">MLEEKWMLNREEDEMSLWLERQVAIRELRAYHKYRRNSYGRKVELLSTGQALGQGPSFSLEPNCPSRKESSSGETDRGRVPKAPKDPLHRKLSDCATPNHRDGRDGYSCQVPLRASGCTSFPAYGLHTPTRGLWTDLIRLIARLQVATPSVLSLSGDVAVAWAEPSIDLILLEDAANSEASQDGALDACSTRLIPAEPWEMRQCA</sequence>
<accession>A0A0D2HAZ8</accession>
<gene>
    <name evidence="2" type="ORF">Z518_02271</name>
</gene>
<dbReference type="RefSeq" id="XP_013274754.1">
    <property type="nucleotide sequence ID" value="XM_013419300.1"/>
</dbReference>
<name>A0A0D2HAZ8_9EURO</name>
<dbReference type="VEuPathDB" id="FungiDB:Z518_02271"/>
<evidence type="ECO:0000313" key="2">
    <source>
        <dbReference type="EMBL" id="KIX07618.1"/>
    </source>
</evidence>
<reference evidence="2 3" key="1">
    <citation type="submission" date="2015-01" db="EMBL/GenBank/DDBJ databases">
        <title>The Genome Sequence of Rhinocladiella mackenzie CBS 650.93.</title>
        <authorList>
            <consortium name="The Broad Institute Genomics Platform"/>
            <person name="Cuomo C."/>
            <person name="de Hoog S."/>
            <person name="Gorbushina A."/>
            <person name="Stielow B."/>
            <person name="Teixiera M."/>
            <person name="Abouelleil A."/>
            <person name="Chapman S.B."/>
            <person name="Priest M."/>
            <person name="Young S.K."/>
            <person name="Wortman J."/>
            <person name="Nusbaum C."/>
            <person name="Birren B."/>
        </authorList>
    </citation>
    <scope>NUCLEOTIDE SEQUENCE [LARGE SCALE GENOMIC DNA]</scope>
    <source>
        <strain evidence="2 3">CBS 650.93</strain>
    </source>
</reference>
<evidence type="ECO:0000256" key="1">
    <source>
        <dbReference type="SAM" id="MobiDB-lite"/>
    </source>
</evidence>
<dbReference type="AlphaFoldDB" id="A0A0D2HAZ8"/>
<organism evidence="2 3">
    <name type="scientific">Rhinocladiella mackenziei CBS 650.93</name>
    <dbReference type="NCBI Taxonomy" id="1442369"/>
    <lineage>
        <taxon>Eukaryota</taxon>
        <taxon>Fungi</taxon>
        <taxon>Dikarya</taxon>
        <taxon>Ascomycota</taxon>
        <taxon>Pezizomycotina</taxon>
        <taxon>Eurotiomycetes</taxon>
        <taxon>Chaetothyriomycetidae</taxon>
        <taxon>Chaetothyriales</taxon>
        <taxon>Herpotrichiellaceae</taxon>
        <taxon>Rhinocladiella</taxon>
    </lineage>
</organism>
<proteinExistence type="predicted"/>
<dbReference type="HOGENOM" id="CLU_1338162_0_0_1"/>